<dbReference type="AlphaFoldDB" id="A0A0V0ICH5"/>
<dbReference type="InterPro" id="IPR007527">
    <property type="entry name" value="Znf_SWIM"/>
</dbReference>
<dbReference type="Pfam" id="PF04434">
    <property type="entry name" value="SWIM"/>
    <property type="match status" value="1"/>
</dbReference>
<evidence type="ECO:0000256" key="4">
    <source>
        <dbReference type="PROSITE-ProRule" id="PRU00325"/>
    </source>
</evidence>
<keyword evidence="3" id="KW-0862">Zinc</keyword>
<dbReference type="EMBL" id="GEDG01008142">
    <property type="protein sequence ID" value="JAP30364.1"/>
    <property type="molecule type" value="Transcribed_RNA"/>
</dbReference>
<dbReference type="PROSITE" id="PS50966">
    <property type="entry name" value="ZF_SWIM"/>
    <property type="match status" value="1"/>
</dbReference>
<keyword evidence="2 4" id="KW-0863">Zinc-finger</keyword>
<feature type="domain" description="SWIM-type" evidence="5">
    <location>
        <begin position="400"/>
        <end position="432"/>
    </location>
</feature>
<name>A0A0V0ICH5_SOLCH</name>
<dbReference type="Pfam" id="PF10551">
    <property type="entry name" value="MULE"/>
    <property type="match status" value="1"/>
</dbReference>
<evidence type="ECO:0000259" key="5">
    <source>
        <dbReference type="PROSITE" id="PS50966"/>
    </source>
</evidence>
<accession>A0A0V0ICH5</accession>
<sequence>MSEECQWVFKASCLNDTTIFRVRCFNNDHTCPLKEKVMSQRQATIGLIAGIVAPKYENHKRKHTPKDIQEDVKRDLGVDINYMKAWRSKERAIKMLRGGPTEGYIKMPSYLYMLDTVYPNSYIRMHKSTDNEFMYLFIALYPFIKGFEHCRPIVVVDGAHLKGAYKGTFVSASTLDGAGCILPLAYGVIDSENDNSWTWFFEHFRGAFGERVNMCVVSDRHESIIKAVSRVYPSVPHYACVWHLWQNVCKYYKKSKNTLSDVFYAMAKAYRQEDFDEMMKKVEDMDHRVKDYLMLAGYEKWARVYAPVNRGRMMTSNIAECINSCLVEARELPIIDFLEQVRILFGDWNCRNREKATYTFTTLGRKFQEMLVVNEAKSSRMTVRPSSESLYGVDDNGRRYIVCLISKTCSCGRFQLDEIPCSHAIAVLRKKHN</sequence>
<dbReference type="SMART" id="SM00575">
    <property type="entry name" value="ZnF_PMZ"/>
    <property type="match status" value="1"/>
</dbReference>
<dbReference type="PANTHER" id="PTHR31973:SF113">
    <property type="entry name" value="PROTEIN FAR1-RELATED SEQUENCE 5-LIKE"/>
    <property type="match status" value="1"/>
</dbReference>
<evidence type="ECO:0000256" key="1">
    <source>
        <dbReference type="ARBA" id="ARBA00022723"/>
    </source>
</evidence>
<evidence type="ECO:0000256" key="3">
    <source>
        <dbReference type="ARBA" id="ARBA00022833"/>
    </source>
</evidence>
<dbReference type="GO" id="GO:0008270">
    <property type="term" value="F:zinc ion binding"/>
    <property type="evidence" value="ECO:0007669"/>
    <property type="project" value="UniProtKB-KW"/>
</dbReference>
<evidence type="ECO:0000313" key="6">
    <source>
        <dbReference type="EMBL" id="JAP30364.1"/>
    </source>
</evidence>
<keyword evidence="1" id="KW-0479">Metal-binding</keyword>
<dbReference type="InterPro" id="IPR006564">
    <property type="entry name" value="Znf_PMZ"/>
</dbReference>
<dbReference type="PANTHER" id="PTHR31973">
    <property type="entry name" value="POLYPROTEIN, PUTATIVE-RELATED"/>
    <property type="match status" value="1"/>
</dbReference>
<reference evidence="6" key="1">
    <citation type="submission" date="2015-12" db="EMBL/GenBank/DDBJ databases">
        <title>Gene expression during late stages of embryo sac development: a critical building block for successful pollen-pistil interactions.</title>
        <authorList>
            <person name="Liu Y."/>
            <person name="Joly V."/>
            <person name="Sabar M."/>
            <person name="Matton D.P."/>
        </authorList>
    </citation>
    <scope>NUCLEOTIDE SEQUENCE</scope>
</reference>
<protein>
    <submittedName>
        <fullName evidence="6">Putative ovule protein</fullName>
    </submittedName>
</protein>
<evidence type="ECO:0000256" key="2">
    <source>
        <dbReference type="ARBA" id="ARBA00022771"/>
    </source>
</evidence>
<organism evidence="6">
    <name type="scientific">Solanum chacoense</name>
    <name type="common">Chaco potato</name>
    <dbReference type="NCBI Taxonomy" id="4108"/>
    <lineage>
        <taxon>Eukaryota</taxon>
        <taxon>Viridiplantae</taxon>
        <taxon>Streptophyta</taxon>
        <taxon>Embryophyta</taxon>
        <taxon>Tracheophyta</taxon>
        <taxon>Spermatophyta</taxon>
        <taxon>Magnoliopsida</taxon>
        <taxon>eudicotyledons</taxon>
        <taxon>Gunneridae</taxon>
        <taxon>Pentapetalae</taxon>
        <taxon>asterids</taxon>
        <taxon>lamiids</taxon>
        <taxon>Solanales</taxon>
        <taxon>Solanaceae</taxon>
        <taxon>Solanoideae</taxon>
        <taxon>Solaneae</taxon>
        <taxon>Solanum</taxon>
    </lineage>
</organism>
<proteinExistence type="predicted"/>
<dbReference type="InterPro" id="IPR018289">
    <property type="entry name" value="MULE_transposase_dom"/>
</dbReference>